<accession>A0A6J5RKI2</accession>
<dbReference type="InterPro" id="IPR003029">
    <property type="entry name" value="S1_domain"/>
</dbReference>
<dbReference type="Pfam" id="PF01176">
    <property type="entry name" value="eIF-1a"/>
    <property type="match status" value="1"/>
</dbReference>
<dbReference type="PANTHER" id="PTHR33370:SF1">
    <property type="entry name" value="TRANSLATION INITIATION FACTOR IF-1, CHLOROPLASTIC"/>
    <property type="match status" value="1"/>
</dbReference>
<dbReference type="PANTHER" id="PTHR33370">
    <property type="entry name" value="TRANSLATION INITIATION FACTOR IF-1, CHLOROPLASTIC"/>
    <property type="match status" value="1"/>
</dbReference>
<dbReference type="PROSITE" id="PS50832">
    <property type="entry name" value="S1_IF1_TYPE"/>
    <property type="match status" value="1"/>
</dbReference>
<gene>
    <name evidence="5" type="ORF">UFOVP1290_92</name>
</gene>
<comment type="similarity">
    <text evidence="1">Belongs to the IF-1 family.</text>
</comment>
<dbReference type="GO" id="GO:0003723">
    <property type="term" value="F:RNA binding"/>
    <property type="evidence" value="ECO:0007669"/>
    <property type="project" value="InterPro"/>
</dbReference>
<organism evidence="5">
    <name type="scientific">uncultured Caudovirales phage</name>
    <dbReference type="NCBI Taxonomy" id="2100421"/>
    <lineage>
        <taxon>Viruses</taxon>
        <taxon>Duplodnaviria</taxon>
        <taxon>Heunggongvirae</taxon>
        <taxon>Uroviricota</taxon>
        <taxon>Caudoviricetes</taxon>
        <taxon>Peduoviridae</taxon>
        <taxon>Maltschvirus</taxon>
        <taxon>Maltschvirus maltsch</taxon>
    </lineage>
</organism>
<evidence type="ECO:0000256" key="3">
    <source>
        <dbReference type="ARBA" id="ARBA00022917"/>
    </source>
</evidence>
<name>A0A6J5RKI2_9CAUD</name>
<evidence type="ECO:0000313" key="5">
    <source>
        <dbReference type="EMBL" id="CAB4196572.1"/>
    </source>
</evidence>
<dbReference type="SUPFAM" id="SSF50249">
    <property type="entry name" value="Nucleic acid-binding proteins"/>
    <property type="match status" value="1"/>
</dbReference>
<feature type="domain" description="S1-like" evidence="4">
    <location>
        <begin position="1"/>
        <end position="71"/>
    </location>
</feature>
<keyword evidence="3" id="KW-0648">Protein biosynthesis</keyword>
<dbReference type="NCBIfam" id="TIGR00008">
    <property type="entry name" value="infA"/>
    <property type="match status" value="1"/>
</dbReference>
<sequence length="72" mass="8228">MTDRDRLEMDGEVIETNKGKFKVKVNDLLTVLCTLSGKIRTNSVRILVGDRVTVEVSEYDTTQGRIVYRHKS</sequence>
<dbReference type="InterPro" id="IPR006196">
    <property type="entry name" value="RNA-binding_domain_S1_IF1"/>
</dbReference>
<evidence type="ECO:0000259" key="4">
    <source>
        <dbReference type="PROSITE" id="PS50832"/>
    </source>
</evidence>
<dbReference type="InterPro" id="IPR012340">
    <property type="entry name" value="NA-bd_OB-fold"/>
</dbReference>
<dbReference type="EMBL" id="LR797252">
    <property type="protein sequence ID" value="CAB4196572.1"/>
    <property type="molecule type" value="Genomic_DNA"/>
</dbReference>
<evidence type="ECO:0000256" key="2">
    <source>
        <dbReference type="ARBA" id="ARBA00022540"/>
    </source>
</evidence>
<reference evidence="5" key="1">
    <citation type="submission" date="2020-05" db="EMBL/GenBank/DDBJ databases">
        <authorList>
            <person name="Chiriac C."/>
            <person name="Salcher M."/>
            <person name="Ghai R."/>
            <person name="Kavagutti S V."/>
        </authorList>
    </citation>
    <scope>NUCLEOTIDE SEQUENCE</scope>
</reference>
<proteinExistence type="inferred from homology"/>
<dbReference type="Gene3D" id="2.40.50.140">
    <property type="entry name" value="Nucleic acid-binding proteins"/>
    <property type="match status" value="1"/>
</dbReference>
<protein>
    <submittedName>
        <fullName evidence="5">InfA Translation initiation factor 1 (IF-1)</fullName>
    </submittedName>
</protein>
<evidence type="ECO:0000256" key="1">
    <source>
        <dbReference type="ARBA" id="ARBA00010939"/>
    </source>
</evidence>
<dbReference type="InterPro" id="IPR004368">
    <property type="entry name" value="TIF_IF1"/>
</dbReference>
<dbReference type="GO" id="GO:0043022">
    <property type="term" value="F:ribosome binding"/>
    <property type="evidence" value="ECO:0007669"/>
    <property type="project" value="TreeGrafter"/>
</dbReference>
<dbReference type="SMART" id="SM00316">
    <property type="entry name" value="S1"/>
    <property type="match status" value="1"/>
</dbReference>
<keyword evidence="2 5" id="KW-0396">Initiation factor</keyword>